<keyword evidence="3" id="KW-1185">Reference proteome</keyword>
<reference evidence="2" key="2">
    <citation type="journal article" date="2023" name="IMA Fungus">
        <title>Comparative genomic study of the Penicillium genus elucidates a diverse pangenome and 15 lateral gene transfer events.</title>
        <authorList>
            <person name="Petersen C."/>
            <person name="Sorensen T."/>
            <person name="Nielsen M.R."/>
            <person name="Sondergaard T.E."/>
            <person name="Sorensen J.L."/>
            <person name="Fitzpatrick D.A."/>
            <person name="Frisvad J.C."/>
            <person name="Nielsen K.L."/>
        </authorList>
    </citation>
    <scope>NUCLEOTIDE SEQUENCE</scope>
    <source>
        <strain evidence="2">IBT 30761</strain>
    </source>
</reference>
<accession>A0A9W9KEM2</accession>
<dbReference type="AlphaFoldDB" id="A0A9W9KEM2"/>
<dbReference type="OrthoDB" id="270639at2759"/>
<comment type="caution">
    <text evidence="2">The sequence shown here is derived from an EMBL/GenBank/DDBJ whole genome shotgun (WGS) entry which is preliminary data.</text>
</comment>
<evidence type="ECO:0000313" key="2">
    <source>
        <dbReference type="EMBL" id="KAJ5103710.1"/>
    </source>
</evidence>
<dbReference type="Proteomes" id="UP001149074">
    <property type="component" value="Unassembled WGS sequence"/>
</dbReference>
<gene>
    <name evidence="2" type="ORF">N7532_004239</name>
</gene>
<evidence type="ECO:0008006" key="4">
    <source>
        <dbReference type="Google" id="ProtNLM"/>
    </source>
</evidence>
<evidence type="ECO:0000313" key="3">
    <source>
        <dbReference type="Proteomes" id="UP001149074"/>
    </source>
</evidence>
<proteinExistence type="predicted"/>
<dbReference type="GeneID" id="81355712"/>
<dbReference type="EMBL" id="JAPQKI010000004">
    <property type="protein sequence ID" value="KAJ5103710.1"/>
    <property type="molecule type" value="Genomic_DNA"/>
</dbReference>
<protein>
    <recommendedName>
        <fullName evidence="4">Prokaryotic-type class I peptide chain release factors domain-containing protein</fullName>
    </recommendedName>
</protein>
<dbReference type="RefSeq" id="XP_056477090.1">
    <property type="nucleotide sequence ID" value="XM_056616733.1"/>
</dbReference>
<evidence type="ECO:0000256" key="1">
    <source>
        <dbReference type="SAM" id="MobiDB-lite"/>
    </source>
</evidence>
<name>A0A9W9KEM2_9EURO</name>
<reference evidence="2" key="1">
    <citation type="submission" date="2022-11" db="EMBL/GenBank/DDBJ databases">
        <authorList>
            <person name="Petersen C."/>
        </authorList>
    </citation>
    <scope>NUCLEOTIDE SEQUENCE</scope>
    <source>
        <strain evidence="2">IBT 30761</strain>
    </source>
</reference>
<sequence>MPLWRFAHASWTPLRKFASRSNGSADSDLELARSWLNALHSRTIPRHIGQVSFSRSSGPGGQNVNKSVQPEIIPNPPSLRIGEGQFQGHVEGPIGGPVAVGAKFVAPQATGVPLCDRQVPDAGDTIRRIPAAIE</sequence>
<feature type="region of interest" description="Disordered" evidence="1">
    <location>
        <begin position="50"/>
        <end position="92"/>
    </location>
</feature>
<dbReference type="Gene3D" id="3.30.160.20">
    <property type="match status" value="1"/>
</dbReference>
<organism evidence="2 3">
    <name type="scientific">Penicillium argentinense</name>
    <dbReference type="NCBI Taxonomy" id="1131581"/>
    <lineage>
        <taxon>Eukaryota</taxon>
        <taxon>Fungi</taxon>
        <taxon>Dikarya</taxon>
        <taxon>Ascomycota</taxon>
        <taxon>Pezizomycotina</taxon>
        <taxon>Eurotiomycetes</taxon>
        <taxon>Eurotiomycetidae</taxon>
        <taxon>Eurotiales</taxon>
        <taxon>Aspergillaceae</taxon>
        <taxon>Penicillium</taxon>
    </lineage>
</organism>
<feature type="compositionally biased region" description="Polar residues" evidence="1">
    <location>
        <begin position="51"/>
        <end position="68"/>
    </location>
</feature>